<evidence type="ECO:0000256" key="1">
    <source>
        <dbReference type="SAM" id="Phobius"/>
    </source>
</evidence>
<proteinExistence type="predicted"/>
<feature type="transmembrane region" description="Helical" evidence="1">
    <location>
        <begin position="29"/>
        <end position="51"/>
    </location>
</feature>
<dbReference type="Gramene" id="rna2523">
    <property type="protein sequence ID" value="RHN78862.1"/>
    <property type="gene ID" value="gene2523"/>
</dbReference>
<protein>
    <recommendedName>
        <fullName evidence="3">Transmembrane protein</fullName>
    </recommendedName>
</protein>
<dbReference type="AlphaFoldDB" id="A0A396JN98"/>
<name>A0A396JN98_MEDTR</name>
<organism evidence="2">
    <name type="scientific">Medicago truncatula</name>
    <name type="common">Barrel medic</name>
    <name type="synonym">Medicago tribuloides</name>
    <dbReference type="NCBI Taxonomy" id="3880"/>
    <lineage>
        <taxon>Eukaryota</taxon>
        <taxon>Viridiplantae</taxon>
        <taxon>Streptophyta</taxon>
        <taxon>Embryophyta</taxon>
        <taxon>Tracheophyta</taxon>
        <taxon>Spermatophyta</taxon>
        <taxon>Magnoliopsida</taxon>
        <taxon>eudicotyledons</taxon>
        <taxon>Gunneridae</taxon>
        <taxon>Pentapetalae</taxon>
        <taxon>rosids</taxon>
        <taxon>fabids</taxon>
        <taxon>Fabales</taxon>
        <taxon>Fabaceae</taxon>
        <taxon>Papilionoideae</taxon>
        <taxon>50 kb inversion clade</taxon>
        <taxon>NPAAA clade</taxon>
        <taxon>Hologalegina</taxon>
        <taxon>IRL clade</taxon>
        <taxon>Trifolieae</taxon>
        <taxon>Medicago</taxon>
    </lineage>
</organism>
<evidence type="ECO:0008006" key="3">
    <source>
        <dbReference type="Google" id="ProtNLM"/>
    </source>
</evidence>
<keyword evidence="1" id="KW-1133">Transmembrane helix</keyword>
<keyword evidence="1" id="KW-0812">Transmembrane</keyword>
<evidence type="ECO:0000313" key="2">
    <source>
        <dbReference type="EMBL" id="RHN78862.1"/>
    </source>
</evidence>
<dbReference type="Proteomes" id="UP000265566">
    <property type="component" value="Chromosome 1"/>
</dbReference>
<sequence>MSKKSTSTFPFRFGSSALSPAPVRFVSPLFRFGCSGSFLAVWVRICCFFLFGSVRCVMCGFELVL</sequence>
<dbReference type="EMBL" id="PSQE01000001">
    <property type="protein sequence ID" value="RHN78862.1"/>
    <property type="molecule type" value="Genomic_DNA"/>
</dbReference>
<keyword evidence="1" id="KW-0472">Membrane</keyword>
<accession>A0A396JN98</accession>
<gene>
    <name evidence="2" type="ORF">MtrunA17_Chr1g0170561</name>
</gene>
<reference evidence="2" key="1">
    <citation type="journal article" date="2018" name="Nat. Plants">
        <title>Whole-genome landscape of Medicago truncatula symbiotic genes.</title>
        <authorList>
            <person name="Pecrix Y."/>
            <person name="Gamas P."/>
            <person name="Carrere S."/>
        </authorList>
    </citation>
    <scope>NUCLEOTIDE SEQUENCE</scope>
    <source>
        <tissue evidence="2">Leaves</tissue>
    </source>
</reference>
<comment type="caution">
    <text evidence="2">The sequence shown here is derived from an EMBL/GenBank/DDBJ whole genome shotgun (WGS) entry which is preliminary data.</text>
</comment>